<keyword evidence="1" id="KW-0812">Transmembrane</keyword>
<dbReference type="EMBL" id="BART01038218">
    <property type="protein sequence ID" value="GAH15257.1"/>
    <property type="molecule type" value="Genomic_DNA"/>
</dbReference>
<organism evidence="2">
    <name type="scientific">marine sediment metagenome</name>
    <dbReference type="NCBI Taxonomy" id="412755"/>
    <lineage>
        <taxon>unclassified sequences</taxon>
        <taxon>metagenomes</taxon>
        <taxon>ecological metagenomes</taxon>
    </lineage>
</organism>
<dbReference type="AlphaFoldDB" id="X1D4W5"/>
<feature type="transmembrane region" description="Helical" evidence="1">
    <location>
        <begin position="36"/>
        <end position="57"/>
    </location>
</feature>
<keyword evidence="1" id="KW-0472">Membrane</keyword>
<feature type="non-terminal residue" evidence="2">
    <location>
        <position position="1"/>
    </location>
</feature>
<protein>
    <recommendedName>
        <fullName evidence="3">DUF998 domain-containing protein</fullName>
    </recommendedName>
</protein>
<accession>X1D4W5</accession>
<feature type="transmembrane region" description="Helical" evidence="1">
    <location>
        <begin position="12"/>
        <end position="30"/>
    </location>
</feature>
<evidence type="ECO:0000313" key="2">
    <source>
        <dbReference type="EMBL" id="GAH15257.1"/>
    </source>
</evidence>
<comment type="caution">
    <text evidence="2">The sequence shown here is derived from an EMBL/GenBank/DDBJ whole genome shotgun (WGS) entry which is preliminary data.</text>
</comment>
<evidence type="ECO:0000256" key="1">
    <source>
        <dbReference type="SAM" id="Phobius"/>
    </source>
</evidence>
<feature type="transmembrane region" description="Helical" evidence="1">
    <location>
        <begin position="69"/>
        <end position="90"/>
    </location>
</feature>
<name>X1D4W5_9ZZZZ</name>
<evidence type="ECO:0008006" key="3">
    <source>
        <dbReference type="Google" id="ProtNLM"/>
    </source>
</evidence>
<feature type="transmembrane region" description="Helical" evidence="1">
    <location>
        <begin position="96"/>
        <end position="118"/>
    </location>
</feature>
<reference evidence="2" key="1">
    <citation type="journal article" date="2014" name="Front. Microbiol.">
        <title>High frequency of phylogenetically diverse reductive dehalogenase-homologous genes in deep subseafloor sedimentary metagenomes.</title>
        <authorList>
            <person name="Kawai M."/>
            <person name="Futagami T."/>
            <person name="Toyoda A."/>
            <person name="Takaki Y."/>
            <person name="Nishi S."/>
            <person name="Hori S."/>
            <person name="Arai W."/>
            <person name="Tsubouchi T."/>
            <person name="Morono Y."/>
            <person name="Uchiyama I."/>
            <person name="Ito T."/>
            <person name="Fujiyama A."/>
            <person name="Inagaki F."/>
            <person name="Takami H."/>
        </authorList>
    </citation>
    <scope>NUCLEOTIDE SEQUENCE</scope>
    <source>
        <strain evidence="2">Expedition CK06-06</strain>
    </source>
</reference>
<sequence length="127" mass="14316">NKGANKKTIKITAYFMVISAIGSTVLALNPHDISRLFHMLGAFVYFIGVVAIQINLSKMELKAENIPKYLPILGILVIACYVLFLGFEISELISESFKILACFFEWMAYFSLMAWLVAHGYYTHVAK</sequence>
<proteinExistence type="predicted"/>
<gene>
    <name evidence="2" type="ORF">S01H4_63513</name>
</gene>
<keyword evidence="1" id="KW-1133">Transmembrane helix</keyword>